<proteinExistence type="predicted"/>
<keyword evidence="1" id="KW-0812">Transmembrane</keyword>
<dbReference type="PANTHER" id="PTHR35694:SF1">
    <property type="entry name" value="DENEDDYLASE"/>
    <property type="match status" value="1"/>
</dbReference>
<keyword evidence="3" id="KW-1185">Reference proteome</keyword>
<protein>
    <submittedName>
        <fullName evidence="2">Uncharacterized protein</fullName>
    </submittedName>
</protein>
<keyword evidence="1" id="KW-1133">Transmembrane helix</keyword>
<accession>A0AAW1KA91</accession>
<comment type="caution">
    <text evidence="2">The sequence shown here is derived from an EMBL/GenBank/DDBJ whole genome shotgun (WGS) entry which is preliminary data.</text>
</comment>
<evidence type="ECO:0000256" key="1">
    <source>
        <dbReference type="SAM" id="Phobius"/>
    </source>
</evidence>
<dbReference type="AlphaFoldDB" id="A0AAW1KA91"/>
<sequence length="611" mass="67432">MSLTTTFKLLSFVPIPTHRTTIPNNHRKFPFTVACFSIPPPSAAAQAVAQAEANNCLPCVRTYENDLGRLSLTGFVDFQQALTAASADGGLAADEHLESGLDVMAVETVFPGPTNDLSTMSTRLFLPARKVKEKARRLRRSLSKDIFSGTSSMNILAMTFRQVVVQQVMNFDLAVFVPGSQRNMNDLGSQREVTVSFALSSSDESIISGLAEVFCSLALESTQSEFQQGSGEKASDGFFHWFSKNKKFASKDSSVTLYKIEDGVIVENAISLLDIFNSSRENSFSGSKKPTISAWESTMHSRLEKIGGLEFSKWASEHVPAYKLEINADRGTNITFEGWKTSGNQWEVLLTHSQMVALVDVLDMYFEDVYSLPNKKLSCEAPRSPKNLLKNKRRFSLLGFARNTVVVAIILISVSVMIKLFLPHVYSSRRINHGGQMLSSSENDFEKVQLVTLEASQLESYCSALVKILKGYYNWNGDVKFDPIVGAWVGEIPTYLRNGHVANSIGQDVIASSDIVGTSDDELNSSLQEIASYQVLMSTDGRVVGFQPTSRVAVNHWASNPIAKELYGGKELSPGLLEPGLNIKKPDHVIVLELLMSLRQENYFALARLVQ</sequence>
<gene>
    <name evidence="2" type="ORF">RND81_06G109600</name>
</gene>
<evidence type="ECO:0000313" key="3">
    <source>
        <dbReference type="Proteomes" id="UP001443914"/>
    </source>
</evidence>
<reference evidence="2" key="1">
    <citation type="submission" date="2024-03" db="EMBL/GenBank/DDBJ databases">
        <title>WGS assembly of Saponaria officinalis var. Norfolk2.</title>
        <authorList>
            <person name="Jenkins J."/>
            <person name="Shu S."/>
            <person name="Grimwood J."/>
            <person name="Barry K."/>
            <person name="Goodstein D."/>
            <person name="Schmutz J."/>
            <person name="Leebens-Mack J."/>
            <person name="Osbourn A."/>
        </authorList>
    </citation>
    <scope>NUCLEOTIDE SEQUENCE [LARGE SCALE GENOMIC DNA]</scope>
    <source>
        <strain evidence="2">JIC</strain>
    </source>
</reference>
<organism evidence="2 3">
    <name type="scientific">Saponaria officinalis</name>
    <name type="common">Common soapwort</name>
    <name type="synonym">Lychnis saponaria</name>
    <dbReference type="NCBI Taxonomy" id="3572"/>
    <lineage>
        <taxon>Eukaryota</taxon>
        <taxon>Viridiplantae</taxon>
        <taxon>Streptophyta</taxon>
        <taxon>Embryophyta</taxon>
        <taxon>Tracheophyta</taxon>
        <taxon>Spermatophyta</taxon>
        <taxon>Magnoliopsida</taxon>
        <taxon>eudicotyledons</taxon>
        <taxon>Gunneridae</taxon>
        <taxon>Pentapetalae</taxon>
        <taxon>Caryophyllales</taxon>
        <taxon>Caryophyllaceae</taxon>
        <taxon>Caryophylleae</taxon>
        <taxon>Saponaria</taxon>
    </lineage>
</organism>
<dbReference type="PANTHER" id="PTHR35694">
    <property type="entry name" value="DENEDDYLASE"/>
    <property type="match status" value="1"/>
</dbReference>
<name>A0AAW1KA91_SAPOF</name>
<evidence type="ECO:0000313" key="2">
    <source>
        <dbReference type="EMBL" id="KAK9714652.1"/>
    </source>
</evidence>
<dbReference type="EMBL" id="JBDFQZ010000006">
    <property type="protein sequence ID" value="KAK9714652.1"/>
    <property type="molecule type" value="Genomic_DNA"/>
</dbReference>
<dbReference type="Proteomes" id="UP001443914">
    <property type="component" value="Unassembled WGS sequence"/>
</dbReference>
<feature type="transmembrane region" description="Helical" evidence="1">
    <location>
        <begin position="400"/>
        <end position="422"/>
    </location>
</feature>
<keyword evidence="1" id="KW-0472">Membrane</keyword>